<keyword evidence="2" id="KW-1185">Reference proteome</keyword>
<dbReference type="Proteomes" id="UP000719412">
    <property type="component" value="Unassembled WGS sequence"/>
</dbReference>
<sequence length="184" mass="19700">MAEIVLGCHLQAVNSSLRALIGVIARKELCQCFFSCGGCPSAGVITAIKPKRFCQSNWTRIGKAPGSTVGQEGRKKVHQSKPAVEKLLDGAPVRTDDCAVDDCVLVDGKEIKLKVEGCRTFDVGTGEMVLVNNGRGFTGEVLLVRCLVGHFVKKCGTNCVQKKNDRVKALYCCPATKAKLSTSV</sequence>
<gene>
    <name evidence="1" type="ORF">GEV33_001584</name>
</gene>
<dbReference type="AlphaFoldDB" id="A0A8J6HV71"/>
<protein>
    <submittedName>
        <fullName evidence="1">Uncharacterized protein</fullName>
    </submittedName>
</protein>
<reference evidence="1" key="2">
    <citation type="submission" date="2021-08" db="EMBL/GenBank/DDBJ databases">
        <authorList>
            <person name="Eriksson T."/>
        </authorList>
    </citation>
    <scope>NUCLEOTIDE SEQUENCE</scope>
    <source>
        <strain evidence="1">Stoneville</strain>
        <tissue evidence="1">Whole head</tissue>
    </source>
</reference>
<organism evidence="1 2">
    <name type="scientific">Tenebrio molitor</name>
    <name type="common">Yellow mealworm beetle</name>
    <dbReference type="NCBI Taxonomy" id="7067"/>
    <lineage>
        <taxon>Eukaryota</taxon>
        <taxon>Metazoa</taxon>
        <taxon>Ecdysozoa</taxon>
        <taxon>Arthropoda</taxon>
        <taxon>Hexapoda</taxon>
        <taxon>Insecta</taxon>
        <taxon>Pterygota</taxon>
        <taxon>Neoptera</taxon>
        <taxon>Endopterygota</taxon>
        <taxon>Coleoptera</taxon>
        <taxon>Polyphaga</taxon>
        <taxon>Cucujiformia</taxon>
        <taxon>Tenebrionidae</taxon>
        <taxon>Tenebrio</taxon>
    </lineage>
</organism>
<reference evidence="1" key="1">
    <citation type="journal article" date="2020" name="J Insects Food Feed">
        <title>The yellow mealworm (Tenebrio molitor) genome: a resource for the emerging insects as food and feed industry.</title>
        <authorList>
            <person name="Eriksson T."/>
            <person name="Andere A."/>
            <person name="Kelstrup H."/>
            <person name="Emery V."/>
            <person name="Picard C."/>
        </authorList>
    </citation>
    <scope>NUCLEOTIDE SEQUENCE</scope>
    <source>
        <strain evidence="1">Stoneville</strain>
        <tissue evidence="1">Whole head</tissue>
    </source>
</reference>
<name>A0A8J6HV71_TENMO</name>
<comment type="caution">
    <text evidence="1">The sequence shown here is derived from an EMBL/GenBank/DDBJ whole genome shotgun (WGS) entry which is preliminary data.</text>
</comment>
<proteinExistence type="predicted"/>
<dbReference type="EMBL" id="JABDTM020008993">
    <property type="protein sequence ID" value="KAH0821207.1"/>
    <property type="molecule type" value="Genomic_DNA"/>
</dbReference>
<accession>A0A8J6HV71</accession>
<evidence type="ECO:0000313" key="1">
    <source>
        <dbReference type="EMBL" id="KAH0821207.1"/>
    </source>
</evidence>
<evidence type="ECO:0000313" key="2">
    <source>
        <dbReference type="Proteomes" id="UP000719412"/>
    </source>
</evidence>